<feature type="compositionally biased region" description="Low complexity" evidence="2">
    <location>
        <begin position="34"/>
        <end position="46"/>
    </location>
</feature>
<dbReference type="InterPro" id="IPR007612">
    <property type="entry name" value="LOR"/>
</dbReference>
<organism evidence="3 4">
    <name type="scientific">Penstemon smallii</name>
    <dbReference type="NCBI Taxonomy" id="265156"/>
    <lineage>
        <taxon>Eukaryota</taxon>
        <taxon>Viridiplantae</taxon>
        <taxon>Streptophyta</taxon>
        <taxon>Embryophyta</taxon>
        <taxon>Tracheophyta</taxon>
        <taxon>Spermatophyta</taxon>
        <taxon>Magnoliopsida</taxon>
        <taxon>eudicotyledons</taxon>
        <taxon>Gunneridae</taxon>
        <taxon>Pentapetalae</taxon>
        <taxon>asterids</taxon>
        <taxon>lamiids</taxon>
        <taxon>Lamiales</taxon>
        <taxon>Plantaginaceae</taxon>
        <taxon>Cheloneae</taxon>
        <taxon>Penstemon</taxon>
    </lineage>
</organism>
<evidence type="ECO:0000313" key="3">
    <source>
        <dbReference type="EMBL" id="KAL3824221.1"/>
    </source>
</evidence>
<comment type="caution">
    <text evidence="3">The sequence shown here is derived from an EMBL/GenBank/DDBJ whole genome shotgun (WGS) entry which is preliminary data.</text>
</comment>
<keyword evidence="4" id="KW-1185">Reference proteome</keyword>
<proteinExistence type="inferred from homology"/>
<gene>
    <name evidence="3" type="ORF">ACJIZ3_020250</name>
</gene>
<accession>A0ABD3SIK4</accession>
<dbReference type="Proteomes" id="UP001634393">
    <property type="component" value="Unassembled WGS sequence"/>
</dbReference>
<feature type="compositionally biased region" description="Acidic residues" evidence="2">
    <location>
        <begin position="164"/>
        <end position="174"/>
    </location>
</feature>
<dbReference type="PANTHER" id="PTHR31087">
    <property type="match status" value="1"/>
</dbReference>
<feature type="region of interest" description="Disordered" evidence="2">
    <location>
        <begin position="164"/>
        <end position="186"/>
    </location>
</feature>
<sequence>MASLLMTPKLNSFSESTPTVPMPETPAKSSSWTPPADASSRSAARPSLHQRWEGFIGEGLEEGQNKPIFSVRRSSIIGRSSVTVEVYNNTSEEFYQIEGSFACRNCTVFNPDKETVAEIRRKVDCTTNVVLGKDVFSLYVKAGFDCAFAMGLVLVLDRLHDGGGDDNEEGENGVDVENPTTENSII</sequence>
<dbReference type="EMBL" id="JBJXBP010000006">
    <property type="protein sequence ID" value="KAL3824221.1"/>
    <property type="molecule type" value="Genomic_DNA"/>
</dbReference>
<evidence type="ECO:0000313" key="4">
    <source>
        <dbReference type="Proteomes" id="UP001634393"/>
    </source>
</evidence>
<dbReference type="InterPro" id="IPR025659">
    <property type="entry name" value="Tubby-like_C"/>
</dbReference>
<evidence type="ECO:0000256" key="2">
    <source>
        <dbReference type="SAM" id="MobiDB-lite"/>
    </source>
</evidence>
<protein>
    <submittedName>
        <fullName evidence="3">Uncharacterized protein</fullName>
    </submittedName>
</protein>
<dbReference type="Pfam" id="PF04525">
    <property type="entry name" value="LOR"/>
    <property type="match status" value="1"/>
</dbReference>
<name>A0ABD3SIK4_9LAMI</name>
<dbReference type="SUPFAM" id="SSF54518">
    <property type="entry name" value="Tubby C-terminal domain-like"/>
    <property type="match status" value="1"/>
</dbReference>
<dbReference type="Gene3D" id="2.40.160.200">
    <property type="entry name" value="LURP1-related"/>
    <property type="match status" value="1"/>
</dbReference>
<feature type="compositionally biased region" description="Polar residues" evidence="2">
    <location>
        <begin position="9"/>
        <end position="19"/>
    </location>
</feature>
<evidence type="ECO:0000256" key="1">
    <source>
        <dbReference type="ARBA" id="ARBA00005437"/>
    </source>
</evidence>
<dbReference type="AlphaFoldDB" id="A0ABD3SIK4"/>
<reference evidence="3 4" key="1">
    <citation type="submission" date="2024-12" db="EMBL/GenBank/DDBJ databases">
        <title>The unique morphological basis and parallel evolutionary history of personate flowers in Penstemon.</title>
        <authorList>
            <person name="Depatie T.H."/>
            <person name="Wessinger C.A."/>
        </authorList>
    </citation>
    <scope>NUCLEOTIDE SEQUENCE [LARGE SCALE GENOMIC DNA]</scope>
    <source>
        <strain evidence="3">WTNN_2</strain>
        <tissue evidence="3">Leaf</tissue>
    </source>
</reference>
<dbReference type="PANTHER" id="PTHR31087:SF60">
    <property type="entry name" value="PROTEIN LURP-ONE-RELATED 5"/>
    <property type="match status" value="1"/>
</dbReference>
<feature type="region of interest" description="Disordered" evidence="2">
    <location>
        <begin position="1"/>
        <end position="46"/>
    </location>
</feature>
<dbReference type="InterPro" id="IPR038595">
    <property type="entry name" value="LOR_sf"/>
</dbReference>
<comment type="similarity">
    <text evidence="1">Belongs to the LOR family.</text>
</comment>